<dbReference type="InterPro" id="IPR000626">
    <property type="entry name" value="Ubiquitin-like_dom"/>
</dbReference>
<reference evidence="2 3" key="1">
    <citation type="submission" date="2024-10" db="EMBL/GenBank/DDBJ databases">
        <authorList>
            <person name="Kim D."/>
        </authorList>
    </citation>
    <scope>NUCLEOTIDE SEQUENCE [LARGE SCALE GENOMIC DNA]</scope>
    <source>
        <strain evidence="2">BH-2024</strain>
    </source>
</reference>
<dbReference type="Gene3D" id="3.10.20.90">
    <property type="entry name" value="Phosphatidylinositol 3-kinase Catalytic Subunit, Chain A, domain 1"/>
    <property type="match status" value="3"/>
</dbReference>
<dbReference type="Pfam" id="PF00240">
    <property type="entry name" value="ubiquitin"/>
    <property type="match status" value="1"/>
</dbReference>
<dbReference type="PANTHER" id="PTHR10621:SF0">
    <property type="entry name" value="UV EXCISION REPAIR PROTEIN RAD23"/>
    <property type="match status" value="1"/>
</dbReference>
<organism evidence="2 3">
    <name type="scientific">Heterodera trifolii</name>
    <dbReference type="NCBI Taxonomy" id="157864"/>
    <lineage>
        <taxon>Eukaryota</taxon>
        <taxon>Metazoa</taxon>
        <taxon>Ecdysozoa</taxon>
        <taxon>Nematoda</taxon>
        <taxon>Chromadorea</taxon>
        <taxon>Rhabditida</taxon>
        <taxon>Tylenchina</taxon>
        <taxon>Tylenchomorpha</taxon>
        <taxon>Tylenchoidea</taxon>
        <taxon>Heteroderidae</taxon>
        <taxon>Heteroderinae</taxon>
        <taxon>Heterodera</taxon>
    </lineage>
</organism>
<dbReference type="SUPFAM" id="SSF54236">
    <property type="entry name" value="Ubiquitin-like"/>
    <property type="match status" value="3"/>
</dbReference>
<dbReference type="CDD" id="cd17039">
    <property type="entry name" value="Ubl_ubiquitin_like"/>
    <property type="match status" value="3"/>
</dbReference>
<dbReference type="AlphaFoldDB" id="A0ABD2MBH7"/>
<evidence type="ECO:0000313" key="3">
    <source>
        <dbReference type="Proteomes" id="UP001620626"/>
    </source>
</evidence>
<accession>A0ABD2MBH7</accession>
<gene>
    <name evidence="2" type="ORF">niasHT_004360</name>
</gene>
<dbReference type="Proteomes" id="UP001620626">
    <property type="component" value="Unassembled WGS sequence"/>
</dbReference>
<feature type="domain" description="Ubiquitin-like" evidence="1">
    <location>
        <begin position="1"/>
        <end position="79"/>
    </location>
</feature>
<dbReference type="EMBL" id="JBICBT010000061">
    <property type="protein sequence ID" value="KAL3124818.1"/>
    <property type="molecule type" value="Genomic_DNA"/>
</dbReference>
<protein>
    <recommendedName>
        <fullName evidence="1">Ubiquitin-like domain-containing protein</fullName>
    </recommendedName>
</protein>
<proteinExistence type="predicted"/>
<feature type="domain" description="Ubiquitin-like" evidence="1">
    <location>
        <begin position="73"/>
        <end position="139"/>
    </location>
</feature>
<dbReference type="PROSITE" id="PS50053">
    <property type="entry name" value="UBIQUITIN_2"/>
    <property type="match status" value="2"/>
</dbReference>
<name>A0ABD2MBH7_9BILA</name>
<dbReference type="InterPro" id="IPR029071">
    <property type="entry name" value="Ubiquitin-like_domsf"/>
</dbReference>
<evidence type="ECO:0000259" key="1">
    <source>
        <dbReference type="PROSITE" id="PS50053"/>
    </source>
</evidence>
<keyword evidence="3" id="KW-1185">Reference proteome</keyword>
<dbReference type="PANTHER" id="PTHR10621">
    <property type="entry name" value="UV EXCISION REPAIR PROTEIN RAD23"/>
    <property type="match status" value="1"/>
</dbReference>
<sequence length="402" mass="46297">MFANVDKPFTVYVNGREKVEDLKQKIIGEMIEKFKTDYGGELKRMTLKYGKYGDELKDGKTISVYPIKAGDTVHLSVREFLISVGQHEKNGEIKSHTILVKSKETVATLKKKIRNENGIKPKEQILMFDDLVISNGLLLPINIEVNGRHKVEELKTKIMEALKGVINLGSDPKRLTLQHDDDEDILEDGNAIDYYGIKNGDNIVRLSIGEFQIFVRYEKVTYSIWVKGEETVEMLKKKIRNESGIVRIEPDNQILKFDTTCNVFEEQKKLGKFKQMPKFNHTDDGVTLTVLEDKQTMTNYCIGKGSTVLMVTEFEIVVKYVIYQKDKDKKEKMFKIWLMGRDIVYTLKKRIISDENEELNDLNSSTKSLKECEIGEGSTIYLVSCYVKDPENENIANWMKLM</sequence>
<comment type="caution">
    <text evidence="2">The sequence shown here is derived from an EMBL/GenBank/DDBJ whole genome shotgun (WGS) entry which is preliminary data.</text>
</comment>
<evidence type="ECO:0000313" key="2">
    <source>
        <dbReference type="EMBL" id="KAL3124818.1"/>
    </source>
</evidence>